<comment type="caution">
    <text evidence="1">The sequence shown here is derived from an EMBL/GenBank/DDBJ whole genome shotgun (WGS) entry which is preliminary data.</text>
</comment>
<organism evidence="1 2">
    <name type="scientific">Portunus trituberculatus</name>
    <name type="common">Swimming crab</name>
    <name type="synonym">Neptunus trituberculatus</name>
    <dbReference type="NCBI Taxonomy" id="210409"/>
    <lineage>
        <taxon>Eukaryota</taxon>
        <taxon>Metazoa</taxon>
        <taxon>Ecdysozoa</taxon>
        <taxon>Arthropoda</taxon>
        <taxon>Crustacea</taxon>
        <taxon>Multicrustacea</taxon>
        <taxon>Malacostraca</taxon>
        <taxon>Eumalacostraca</taxon>
        <taxon>Eucarida</taxon>
        <taxon>Decapoda</taxon>
        <taxon>Pleocyemata</taxon>
        <taxon>Brachyura</taxon>
        <taxon>Eubrachyura</taxon>
        <taxon>Portunoidea</taxon>
        <taxon>Portunidae</taxon>
        <taxon>Portuninae</taxon>
        <taxon>Portunus</taxon>
    </lineage>
</organism>
<protein>
    <submittedName>
        <fullName evidence="1">Uncharacterized protein</fullName>
    </submittedName>
</protein>
<keyword evidence="2" id="KW-1185">Reference proteome</keyword>
<name>A0A5B7GV09_PORTR</name>
<dbReference type="AlphaFoldDB" id="A0A5B7GV09"/>
<evidence type="ECO:0000313" key="2">
    <source>
        <dbReference type="Proteomes" id="UP000324222"/>
    </source>
</evidence>
<proteinExistence type="predicted"/>
<reference evidence="1 2" key="1">
    <citation type="submission" date="2019-05" db="EMBL/GenBank/DDBJ databases">
        <title>Another draft genome of Portunus trituberculatus and its Hox gene families provides insights of decapod evolution.</title>
        <authorList>
            <person name="Jeong J.-H."/>
            <person name="Song I."/>
            <person name="Kim S."/>
            <person name="Choi T."/>
            <person name="Kim D."/>
            <person name="Ryu S."/>
            <person name="Kim W."/>
        </authorList>
    </citation>
    <scope>NUCLEOTIDE SEQUENCE [LARGE SCALE GENOMIC DNA]</scope>
    <source>
        <tissue evidence="1">Muscle</tissue>
    </source>
</reference>
<sequence length="128" mass="14212">MPFRSLDLRQATSGAAWQPSLPRLPSRPSLTLPVPHYLALFHIIARKWRFLPSPHFPRQPHTSLALLTTPALCLTLTTHRASFSPPILRLYKLLLLVDAISSSFLPPISSILSSLSVLPLTCQPQNTS</sequence>
<gene>
    <name evidence="1" type="ORF">E2C01_058222</name>
</gene>
<dbReference type="Proteomes" id="UP000324222">
    <property type="component" value="Unassembled WGS sequence"/>
</dbReference>
<accession>A0A5B7GV09</accession>
<evidence type="ECO:0000313" key="1">
    <source>
        <dbReference type="EMBL" id="MPC64111.1"/>
    </source>
</evidence>
<dbReference type="EMBL" id="VSRR010021652">
    <property type="protein sequence ID" value="MPC64111.1"/>
    <property type="molecule type" value="Genomic_DNA"/>
</dbReference>